<evidence type="ECO:0000313" key="1">
    <source>
        <dbReference type="EMBL" id="JAH60761.1"/>
    </source>
</evidence>
<proteinExistence type="predicted"/>
<dbReference type="AlphaFoldDB" id="A0A0E9U4P0"/>
<dbReference type="EMBL" id="GBXM01047816">
    <property type="protein sequence ID" value="JAH60761.1"/>
    <property type="molecule type" value="Transcribed_RNA"/>
</dbReference>
<accession>A0A0E9U4P0</accession>
<sequence length="36" mass="3931">MMEWPTVSKALERSIKKGGTVLFTDKGLSTTEAAVF</sequence>
<name>A0A0E9U4P0_ANGAN</name>
<reference evidence="1" key="1">
    <citation type="submission" date="2014-11" db="EMBL/GenBank/DDBJ databases">
        <authorList>
            <person name="Amaro Gonzalez C."/>
        </authorList>
    </citation>
    <scope>NUCLEOTIDE SEQUENCE</scope>
</reference>
<organism evidence="1">
    <name type="scientific">Anguilla anguilla</name>
    <name type="common">European freshwater eel</name>
    <name type="synonym">Muraena anguilla</name>
    <dbReference type="NCBI Taxonomy" id="7936"/>
    <lineage>
        <taxon>Eukaryota</taxon>
        <taxon>Metazoa</taxon>
        <taxon>Chordata</taxon>
        <taxon>Craniata</taxon>
        <taxon>Vertebrata</taxon>
        <taxon>Euteleostomi</taxon>
        <taxon>Actinopterygii</taxon>
        <taxon>Neopterygii</taxon>
        <taxon>Teleostei</taxon>
        <taxon>Anguilliformes</taxon>
        <taxon>Anguillidae</taxon>
        <taxon>Anguilla</taxon>
    </lineage>
</organism>
<protein>
    <submittedName>
        <fullName evidence="1">Uncharacterized protein</fullName>
    </submittedName>
</protein>
<reference evidence="1" key="2">
    <citation type="journal article" date="2015" name="Fish Shellfish Immunol.">
        <title>Early steps in the European eel (Anguilla anguilla)-Vibrio vulnificus interaction in the gills: Role of the RtxA13 toxin.</title>
        <authorList>
            <person name="Callol A."/>
            <person name="Pajuelo D."/>
            <person name="Ebbesson L."/>
            <person name="Teles M."/>
            <person name="MacKenzie S."/>
            <person name="Amaro C."/>
        </authorList>
    </citation>
    <scope>NUCLEOTIDE SEQUENCE</scope>
</reference>